<reference evidence="1" key="1">
    <citation type="submission" date="2021-06" db="EMBL/GenBank/DDBJ databases">
        <title>Parelaphostrongylus tenuis whole genome reference sequence.</title>
        <authorList>
            <person name="Garwood T.J."/>
            <person name="Larsen P.A."/>
            <person name="Fountain-Jones N.M."/>
            <person name="Garbe J.R."/>
            <person name="Macchietto M.G."/>
            <person name="Kania S.A."/>
            <person name="Gerhold R.W."/>
            <person name="Richards J.E."/>
            <person name="Wolf T.M."/>
        </authorList>
    </citation>
    <scope>NUCLEOTIDE SEQUENCE</scope>
    <source>
        <strain evidence="1">MNPRO001-30</strain>
        <tissue evidence="1">Meninges</tissue>
    </source>
</reference>
<evidence type="ECO:0000313" key="2">
    <source>
        <dbReference type="Proteomes" id="UP001196413"/>
    </source>
</evidence>
<keyword evidence="2" id="KW-1185">Reference proteome</keyword>
<dbReference type="InterPro" id="IPR036397">
    <property type="entry name" value="RNaseH_sf"/>
</dbReference>
<dbReference type="AlphaFoldDB" id="A0AAD5MU84"/>
<comment type="caution">
    <text evidence="1">The sequence shown here is derived from an EMBL/GenBank/DDBJ whole genome shotgun (WGS) entry which is preliminary data.</text>
</comment>
<accession>A0AAD5MU84</accession>
<protein>
    <recommendedName>
        <fullName evidence="3">Histone-lysine N-methyltransferase SETMAR</fullName>
    </recommendedName>
</protein>
<dbReference type="Proteomes" id="UP001196413">
    <property type="component" value="Unassembled WGS sequence"/>
</dbReference>
<dbReference type="GO" id="GO:0003676">
    <property type="term" value="F:nucleic acid binding"/>
    <property type="evidence" value="ECO:0007669"/>
    <property type="project" value="InterPro"/>
</dbReference>
<evidence type="ECO:0000313" key="1">
    <source>
        <dbReference type="EMBL" id="KAJ1364745.1"/>
    </source>
</evidence>
<dbReference type="EMBL" id="JAHQIW010005053">
    <property type="protein sequence ID" value="KAJ1364745.1"/>
    <property type="molecule type" value="Genomic_DNA"/>
</dbReference>
<evidence type="ECO:0008006" key="3">
    <source>
        <dbReference type="Google" id="ProtNLM"/>
    </source>
</evidence>
<gene>
    <name evidence="1" type="ORF">KIN20_024899</name>
</gene>
<name>A0AAD5MU84_PARTN</name>
<sequence length="150" mass="17051">MAAPTKPLSQLAVLKVRVGTRCTNRFREDQPCKREGFVSTRAPGPLRLGYVTSTSPQSHLTSRHARLHVAKLTKRKITELGWELLDHPPYNPDLSRSKFCMLHVLLNKIQFGRLYELASYGSETLDLLEPSKLVTQHLKADGKYSHMKKN</sequence>
<organism evidence="1 2">
    <name type="scientific">Parelaphostrongylus tenuis</name>
    <name type="common">Meningeal worm</name>
    <dbReference type="NCBI Taxonomy" id="148309"/>
    <lineage>
        <taxon>Eukaryota</taxon>
        <taxon>Metazoa</taxon>
        <taxon>Ecdysozoa</taxon>
        <taxon>Nematoda</taxon>
        <taxon>Chromadorea</taxon>
        <taxon>Rhabditida</taxon>
        <taxon>Rhabditina</taxon>
        <taxon>Rhabditomorpha</taxon>
        <taxon>Strongyloidea</taxon>
        <taxon>Metastrongylidae</taxon>
        <taxon>Parelaphostrongylus</taxon>
    </lineage>
</organism>
<dbReference type="Gene3D" id="3.30.420.10">
    <property type="entry name" value="Ribonuclease H-like superfamily/Ribonuclease H"/>
    <property type="match status" value="1"/>
</dbReference>
<proteinExistence type="predicted"/>